<comment type="caution">
    <text evidence="2">The sequence shown here is derived from an EMBL/GenBank/DDBJ whole genome shotgun (WGS) entry which is preliminary data.</text>
</comment>
<dbReference type="Proteomes" id="UP000198424">
    <property type="component" value="Unassembled WGS sequence"/>
</dbReference>
<dbReference type="RefSeq" id="WP_035619687.1">
    <property type="nucleotide sequence ID" value="NZ_JBEWQG010000017.1"/>
</dbReference>
<dbReference type="eggNOG" id="ENOG5032S4R">
    <property type="taxonomic scope" value="Bacteria"/>
</dbReference>
<dbReference type="EMBL" id="MUGY01000004">
    <property type="protein sequence ID" value="OXA96888.1"/>
    <property type="molecule type" value="Genomic_DNA"/>
</dbReference>
<dbReference type="Pfam" id="PF08896">
    <property type="entry name" value="DUF1842"/>
    <property type="match status" value="1"/>
</dbReference>
<evidence type="ECO:0000313" key="2">
    <source>
        <dbReference type="EMBL" id="KFF18365.1"/>
    </source>
</evidence>
<evidence type="ECO:0000313" key="4">
    <source>
        <dbReference type="Proteomes" id="UP000028712"/>
    </source>
</evidence>
<dbReference type="OrthoDB" id="7561690at2"/>
<feature type="domain" description="DUF1842" evidence="1">
    <location>
        <begin position="7"/>
        <end position="118"/>
    </location>
</feature>
<reference evidence="2 4" key="1">
    <citation type="submission" date="2014-07" db="EMBL/GenBank/DDBJ databases">
        <title>Genome of Flavobacterium hydatis DSM 2063.</title>
        <authorList>
            <person name="Pipes S.E."/>
            <person name="Stropko S.J."/>
            <person name="Newman J.D."/>
        </authorList>
    </citation>
    <scope>NUCLEOTIDE SEQUENCE [LARGE SCALE GENOMIC DNA]</scope>
    <source>
        <strain evidence="2 4">DSM 2063</strain>
    </source>
</reference>
<keyword evidence="5" id="KW-1185">Reference proteome</keyword>
<dbReference type="AlphaFoldDB" id="A0A086ANV1"/>
<evidence type="ECO:0000313" key="3">
    <source>
        <dbReference type="EMBL" id="OXA96888.1"/>
    </source>
</evidence>
<organism evidence="2 4">
    <name type="scientific">Flavobacterium hydatis</name>
    <name type="common">Cytophaga aquatilis</name>
    <dbReference type="NCBI Taxonomy" id="991"/>
    <lineage>
        <taxon>Bacteria</taxon>
        <taxon>Pseudomonadati</taxon>
        <taxon>Bacteroidota</taxon>
        <taxon>Flavobacteriia</taxon>
        <taxon>Flavobacteriales</taxon>
        <taxon>Flavobacteriaceae</taxon>
        <taxon>Flavobacterium</taxon>
    </lineage>
</organism>
<reference evidence="3 5" key="2">
    <citation type="submission" date="2016-11" db="EMBL/GenBank/DDBJ databases">
        <title>Whole genomes of Flavobacteriaceae.</title>
        <authorList>
            <person name="Stine C."/>
            <person name="Li C."/>
            <person name="Tadesse D."/>
        </authorList>
    </citation>
    <scope>NUCLEOTIDE SEQUENCE [LARGE SCALE GENOMIC DNA]</scope>
    <source>
        <strain evidence="3 5">ATCC 29551</strain>
    </source>
</reference>
<name>A0A086ANV1_FLAHY</name>
<evidence type="ECO:0000313" key="5">
    <source>
        <dbReference type="Proteomes" id="UP000198424"/>
    </source>
</evidence>
<dbReference type="Proteomes" id="UP000028712">
    <property type="component" value="Unassembled WGS sequence"/>
</dbReference>
<gene>
    <name evidence="3" type="ORF">B0A62_06460</name>
    <name evidence="2" type="ORF">IW20_05555</name>
</gene>
<accession>A0A086ANV1</accession>
<protein>
    <recommendedName>
        <fullName evidence="1">DUF1842 domain-containing protein</fullName>
    </recommendedName>
</protein>
<sequence>MSNLLEGAYLANGTIGNVGTPGAPIAKFSLVVVPSQHSVTGTVVITQAIAGPDSHIVVQVKGKIYATGFGPFTKVVGLHGQYVHAVSPPGIGAFLANFNAHFAIDNAWNGTGGFSYYQHDIEKVPVTALPSLKEQLS</sequence>
<evidence type="ECO:0000259" key="1">
    <source>
        <dbReference type="Pfam" id="PF08896"/>
    </source>
</evidence>
<dbReference type="EMBL" id="JPRM01000006">
    <property type="protein sequence ID" value="KFF18365.1"/>
    <property type="molecule type" value="Genomic_DNA"/>
</dbReference>
<dbReference type="STRING" id="991.IW20_05555"/>
<proteinExistence type="predicted"/>
<dbReference type="InterPro" id="IPR014992">
    <property type="entry name" value="DUF1842"/>
</dbReference>